<sequence>MGDGKFGTVLDISCIVSIQLLLTSTSLGRLVGAFGYWAQVFLNTQKRIRTGGRGHQGKTYFFLLFFSCETSFFSFILWADRGCFVDMGIWG</sequence>
<organism evidence="2 3">
    <name type="scientific">Triangularia setosa</name>
    <dbReference type="NCBI Taxonomy" id="2587417"/>
    <lineage>
        <taxon>Eukaryota</taxon>
        <taxon>Fungi</taxon>
        <taxon>Dikarya</taxon>
        <taxon>Ascomycota</taxon>
        <taxon>Pezizomycotina</taxon>
        <taxon>Sordariomycetes</taxon>
        <taxon>Sordariomycetidae</taxon>
        <taxon>Sordariales</taxon>
        <taxon>Podosporaceae</taxon>
        <taxon>Triangularia</taxon>
    </lineage>
</organism>
<keyword evidence="1" id="KW-1133">Transmembrane helix</keyword>
<reference evidence="2" key="2">
    <citation type="submission" date="2023-05" db="EMBL/GenBank/DDBJ databases">
        <authorList>
            <consortium name="Lawrence Berkeley National Laboratory"/>
            <person name="Steindorff A."/>
            <person name="Hensen N."/>
            <person name="Bonometti L."/>
            <person name="Westerberg I."/>
            <person name="Brannstrom I.O."/>
            <person name="Guillou S."/>
            <person name="Cros-Aarteil S."/>
            <person name="Calhoun S."/>
            <person name="Haridas S."/>
            <person name="Kuo A."/>
            <person name="Mondo S."/>
            <person name="Pangilinan J."/>
            <person name="Riley R."/>
            <person name="Labutti K."/>
            <person name="Andreopoulos B."/>
            <person name="Lipzen A."/>
            <person name="Chen C."/>
            <person name="Yanf M."/>
            <person name="Daum C."/>
            <person name="Ng V."/>
            <person name="Clum A."/>
            <person name="Ohm R."/>
            <person name="Martin F."/>
            <person name="Silar P."/>
            <person name="Natvig D."/>
            <person name="Lalanne C."/>
            <person name="Gautier V."/>
            <person name="Ament-Velasquez S.L."/>
            <person name="Kruys A."/>
            <person name="Hutchinson M.I."/>
            <person name="Powell A.J."/>
            <person name="Barry K."/>
            <person name="Miller A.N."/>
            <person name="Grigoriev I.V."/>
            <person name="Debuchy R."/>
            <person name="Gladieux P."/>
            <person name="Thoren M.H."/>
            <person name="Johannesson H."/>
        </authorList>
    </citation>
    <scope>NUCLEOTIDE SEQUENCE</scope>
    <source>
        <strain evidence="2">CBS 892.96</strain>
    </source>
</reference>
<evidence type="ECO:0000256" key="1">
    <source>
        <dbReference type="SAM" id="Phobius"/>
    </source>
</evidence>
<keyword evidence="1" id="KW-0472">Membrane</keyword>
<keyword evidence="1" id="KW-0812">Transmembrane</keyword>
<dbReference type="Proteomes" id="UP001302321">
    <property type="component" value="Unassembled WGS sequence"/>
</dbReference>
<dbReference type="AlphaFoldDB" id="A0AAN6W329"/>
<evidence type="ECO:0000313" key="3">
    <source>
        <dbReference type="Proteomes" id="UP001302321"/>
    </source>
</evidence>
<feature type="transmembrane region" description="Helical" evidence="1">
    <location>
        <begin position="15"/>
        <end position="38"/>
    </location>
</feature>
<evidence type="ECO:0000313" key="2">
    <source>
        <dbReference type="EMBL" id="KAK4174236.1"/>
    </source>
</evidence>
<proteinExistence type="predicted"/>
<comment type="caution">
    <text evidence="2">The sequence shown here is derived from an EMBL/GenBank/DDBJ whole genome shotgun (WGS) entry which is preliminary data.</text>
</comment>
<accession>A0AAN6W329</accession>
<protein>
    <submittedName>
        <fullName evidence="2">Uncharacterized protein</fullName>
    </submittedName>
</protein>
<dbReference type="EMBL" id="MU866293">
    <property type="protein sequence ID" value="KAK4174236.1"/>
    <property type="molecule type" value="Genomic_DNA"/>
</dbReference>
<reference evidence="2" key="1">
    <citation type="journal article" date="2023" name="Mol. Phylogenet. Evol.">
        <title>Genome-scale phylogeny and comparative genomics of the fungal order Sordariales.</title>
        <authorList>
            <person name="Hensen N."/>
            <person name="Bonometti L."/>
            <person name="Westerberg I."/>
            <person name="Brannstrom I.O."/>
            <person name="Guillou S."/>
            <person name="Cros-Aarteil S."/>
            <person name="Calhoun S."/>
            <person name="Haridas S."/>
            <person name="Kuo A."/>
            <person name="Mondo S."/>
            <person name="Pangilinan J."/>
            <person name="Riley R."/>
            <person name="LaButti K."/>
            <person name="Andreopoulos B."/>
            <person name="Lipzen A."/>
            <person name="Chen C."/>
            <person name="Yan M."/>
            <person name="Daum C."/>
            <person name="Ng V."/>
            <person name="Clum A."/>
            <person name="Steindorff A."/>
            <person name="Ohm R.A."/>
            <person name="Martin F."/>
            <person name="Silar P."/>
            <person name="Natvig D.O."/>
            <person name="Lalanne C."/>
            <person name="Gautier V."/>
            <person name="Ament-Velasquez S.L."/>
            <person name="Kruys A."/>
            <person name="Hutchinson M.I."/>
            <person name="Powell A.J."/>
            <person name="Barry K."/>
            <person name="Miller A.N."/>
            <person name="Grigoriev I.V."/>
            <person name="Debuchy R."/>
            <person name="Gladieux P."/>
            <person name="Hiltunen Thoren M."/>
            <person name="Johannesson H."/>
        </authorList>
    </citation>
    <scope>NUCLEOTIDE SEQUENCE</scope>
    <source>
        <strain evidence="2">CBS 892.96</strain>
    </source>
</reference>
<keyword evidence="3" id="KW-1185">Reference proteome</keyword>
<gene>
    <name evidence="2" type="ORF">QBC36DRAFT_334104</name>
</gene>
<feature type="transmembrane region" description="Helical" evidence="1">
    <location>
        <begin position="59"/>
        <end position="79"/>
    </location>
</feature>
<name>A0AAN6W329_9PEZI</name>